<feature type="domain" description="BPTI/Kunitz inhibitor" evidence="9">
    <location>
        <begin position="195"/>
        <end position="245"/>
    </location>
</feature>
<keyword evidence="4 8" id="KW-0722">Serine protease inhibitor</keyword>
<dbReference type="AlphaFoldDB" id="A0A3B3QQM4"/>
<dbReference type="SUPFAM" id="SSF57362">
    <property type="entry name" value="BPTI-like"/>
    <property type="match status" value="3"/>
</dbReference>
<feature type="domain" description="BPTI/Kunitz inhibitor" evidence="9">
    <location>
        <begin position="107"/>
        <end position="153"/>
    </location>
</feature>
<dbReference type="GeneTree" id="ENSGT00940000165273"/>
<dbReference type="PIRSF" id="PIRSF001620">
    <property type="entry name" value="TFPI"/>
    <property type="match status" value="1"/>
</dbReference>
<dbReference type="PANTHER" id="PTHR10083:SF374">
    <property type="entry name" value="BPTI_KUNITZ INHIBITOR DOMAIN-CONTAINING PROTEIN"/>
    <property type="match status" value="1"/>
</dbReference>
<sequence length="279" mass="31068">MCLYVCSCVCAPVHVHAAVWIPACVLLHVCGFLRVLLAEREQPELKLFHHSCALKKDEGLCKALLDRFYFDVETKQCESFGYGGCGGNANNFETVEECEETSDKSPCDLPEEVGPCRGIIIRYFFNGESQRCESFFYGGCLGNANNFRSKAECNGSGPPGLQVSTTILLEQTFNHFVPLILLCYRVPGGSPPDHCFSPVEKGTCRESIKRYAYSPTSKRCHSFRYGGCSGNGNNFASRRELMRRFLKDGLVQRKGSEEATSLQEKHQGQIDILQKGLDC</sequence>
<keyword evidence="2 8" id="KW-0356">Hemostasis</keyword>
<dbReference type="CDD" id="cd00109">
    <property type="entry name" value="Kunitz-type"/>
    <property type="match status" value="2"/>
</dbReference>
<evidence type="ECO:0000256" key="3">
    <source>
        <dbReference type="ARBA" id="ARBA00022737"/>
    </source>
</evidence>
<evidence type="ECO:0000256" key="6">
    <source>
        <dbReference type="ARBA" id="ARBA00023157"/>
    </source>
</evidence>
<dbReference type="GO" id="GO:0004867">
    <property type="term" value="F:serine-type endopeptidase inhibitor activity"/>
    <property type="evidence" value="ECO:0007669"/>
    <property type="project" value="UniProtKB-UniRule"/>
</dbReference>
<dbReference type="PROSITE" id="PS50279">
    <property type="entry name" value="BPTI_KUNITZ_2"/>
    <property type="match status" value="3"/>
</dbReference>
<proteinExistence type="predicted"/>
<dbReference type="GO" id="GO:0007596">
    <property type="term" value="P:blood coagulation"/>
    <property type="evidence" value="ECO:0007669"/>
    <property type="project" value="UniProtKB-UniRule"/>
</dbReference>
<dbReference type="FunFam" id="4.10.410.10:FF:000004">
    <property type="entry name" value="Tissue factor pathway inhibitor"/>
    <property type="match status" value="1"/>
</dbReference>
<protein>
    <recommendedName>
        <fullName evidence="8">Tissue factor pathway inhibitor</fullName>
    </recommendedName>
</protein>
<evidence type="ECO:0000313" key="11">
    <source>
        <dbReference type="Proteomes" id="UP000261540"/>
    </source>
</evidence>
<dbReference type="Gene3D" id="4.10.410.10">
    <property type="entry name" value="Pancreatic trypsin inhibitor Kunitz domain"/>
    <property type="match status" value="3"/>
</dbReference>
<keyword evidence="6" id="KW-1015">Disulfide bond</keyword>
<evidence type="ECO:0000256" key="5">
    <source>
        <dbReference type="ARBA" id="ARBA00023084"/>
    </source>
</evidence>
<evidence type="ECO:0000256" key="2">
    <source>
        <dbReference type="ARBA" id="ARBA00022696"/>
    </source>
</evidence>
<dbReference type="STRING" id="1676925.ENSPKIP00000007890"/>
<keyword evidence="3" id="KW-0677">Repeat</keyword>
<evidence type="ECO:0000256" key="7">
    <source>
        <dbReference type="ARBA" id="ARBA00023180"/>
    </source>
</evidence>
<accession>A0A3B3QQM4</accession>
<evidence type="ECO:0000259" key="9">
    <source>
        <dbReference type="PROSITE" id="PS50279"/>
    </source>
</evidence>
<reference evidence="10" key="1">
    <citation type="submission" date="2025-08" db="UniProtKB">
        <authorList>
            <consortium name="Ensembl"/>
        </authorList>
    </citation>
    <scope>IDENTIFICATION</scope>
</reference>
<keyword evidence="5 8" id="KW-0094">Blood coagulation</keyword>
<dbReference type="Proteomes" id="UP000261540">
    <property type="component" value="Unplaced"/>
</dbReference>
<dbReference type="InterPro" id="IPR002223">
    <property type="entry name" value="Kunitz_BPTI"/>
</dbReference>
<reference evidence="10" key="2">
    <citation type="submission" date="2025-09" db="UniProtKB">
        <authorList>
            <consortium name="Ensembl"/>
        </authorList>
    </citation>
    <scope>IDENTIFICATION</scope>
</reference>
<dbReference type="SMART" id="SM00131">
    <property type="entry name" value="KU"/>
    <property type="match status" value="3"/>
</dbReference>
<dbReference type="InterPro" id="IPR020901">
    <property type="entry name" value="Prtase_inh_Kunz-CS"/>
</dbReference>
<name>A0A3B3QQM4_9TELE</name>
<feature type="domain" description="BPTI/Kunitz inhibitor" evidence="9">
    <location>
        <begin position="52"/>
        <end position="102"/>
    </location>
</feature>
<evidence type="ECO:0000256" key="4">
    <source>
        <dbReference type="ARBA" id="ARBA00022900"/>
    </source>
</evidence>
<dbReference type="InterPro" id="IPR008296">
    <property type="entry name" value="TFPI-like"/>
</dbReference>
<dbReference type="InterPro" id="IPR036880">
    <property type="entry name" value="Kunitz_BPTI_sf"/>
</dbReference>
<keyword evidence="11" id="KW-1185">Reference proteome</keyword>
<evidence type="ECO:0000256" key="8">
    <source>
        <dbReference type="PIRNR" id="PIRNR001620"/>
    </source>
</evidence>
<keyword evidence="7" id="KW-0325">Glycoprotein</keyword>
<dbReference type="GO" id="GO:0005615">
    <property type="term" value="C:extracellular space"/>
    <property type="evidence" value="ECO:0007669"/>
    <property type="project" value="TreeGrafter"/>
</dbReference>
<evidence type="ECO:0000313" key="10">
    <source>
        <dbReference type="Ensembl" id="ENSPKIP00000007890.1"/>
    </source>
</evidence>
<organism evidence="10 11">
    <name type="scientific">Paramormyrops kingsleyae</name>
    <dbReference type="NCBI Taxonomy" id="1676925"/>
    <lineage>
        <taxon>Eukaryota</taxon>
        <taxon>Metazoa</taxon>
        <taxon>Chordata</taxon>
        <taxon>Craniata</taxon>
        <taxon>Vertebrata</taxon>
        <taxon>Euteleostomi</taxon>
        <taxon>Actinopterygii</taxon>
        <taxon>Neopterygii</taxon>
        <taxon>Teleostei</taxon>
        <taxon>Osteoglossocephala</taxon>
        <taxon>Osteoglossomorpha</taxon>
        <taxon>Osteoglossiformes</taxon>
        <taxon>Mormyridae</taxon>
        <taxon>Paramormyrops</taxon>
    </lineage>
</organism>
<dbReference type="PROSITE" id="PS00280">
    <property type="entry name" value="BPTI_KUNITZ_1"/>
    <property type="match status" value="2"/>
</dbReference>
<dbReference type="Ensembl" id="ENSPKIT00000031959.1">
    <property type="protein sequence ID" value="ENSPKIP00000007890.1"/>
    <property type="gene ID" value="ENSPKIG00000023605.1"/>
</dbReference>
<dbReference type="InterPro" id="IPR050098">
    <property type="entry name" value="TFPI/VKTCI-like"/>
</dbReference>
<evidence type="ECO:0000256" key="1">
    <source>
        <dbReference type="ARBA" id="ARBA00022690"/>
    </source>
</evidence>
<keyword evidence="1 8" id="KW-0646">Protease inhibitor</keyword>
<dbReference type="PANTHER" id="PTHR10083">
    <property type="entry name" value="KUNITZ-TYPE PROTEASE INHIBITOR-RELATED"/>
    <property type="match status" value="1"/>
</dbReference>
<dbReference type="PRINTS" id="PR00759">
    <property type="entry name" value="BASICPTASE"/>
</dbReference>
<dbReference type="Pfam" id="PF00014">
    <property type="entry name" value="Kunitz_BPTI"/>
    <property type="match status" value="3"/>
</dbReference>